<dbReference type="Gene3D" id="3.40.50.720">
    <property type="entry name" value="NAD(P)-binding Rossmann-like Domain"/>
    <property type="match status" value="1"/>
</dbReference>
<dbReference type="SMART" id="SM00829">
    <property type="entry name" value="PKS_ER"/>
    <property type="match status" value="1"/>
</dbReference>
<dbReference type="CDD" id="cd08267">
    <property type="entry name" value="MDR1"/>
    <property type="match status" value="1"/>
</dbReference>
<dbReference type="SUPFAM" id="SSF50129">
    <property type="entry name" value="GroES-like"/>
    <property type="match status" value="1"/>
</dbReference>
<reference evidence="2 3" key="1">
    <citation type="submission" date="2018-10" db="EMBL/GenBank/DDBJ databases">
        <title>Genome sequencing of Arthrobacter oryzae TNB02.</title>
        <authorList>
            <person name="Cho Y.-J."/>
            <person name="Cho A."/>
            <person name="Kim O.-S."/>
        </authorList>
    </citation>
    <scope>NUCLEOTIDE SEQUENCE [LARGE SCALE GENOMIC DNA]</scope>
    <source>
        <strain evidence="2 3">TNB02</strain>
    </source>
</reference>
<name>A0A3N0BMA6_9MICC</name>
<proteinExistence type="predicted"/>
<dbReference type="InterPro" id="IPR052733">
    <property type="entry name" value="Chloroplast_QOR"/>
</dbReference>
<dbReference type="GO" id="GO:0016491">
    <property type="term" value="F:oxidoreductase activity"/>
    <property type="evidence" value="ECO:0007669"/>
    <property type="project" value="InterPro"/>
</dbReference>
<dbReference type="InterPro" id="IPR013154">
    <property type="entry name" value="ADH-like_N"/>
</dbReference>
<gene>
    <name evidence="2" type="ORF">D7003_17125</name>
</gene>
<protein>
    <submittedName>
        <fullName evidence="2">NAD(P)-dependent alcohol dehydrogenase</fullName>
    </submittedName>
</protein>
<dbReference type="InterPro" id="IPR011032">
    <property type="entry name" value="GroES-like_sf"/>
</dbReference>
<dbReference type="PROSITE" id="PS01162">
    <property type="entry name" value="QOR_ZETA_CRYSTAL"/>
    <property type="match status" value="1"/>
</dbReference>
<accession>A0A3N0BMA6</accession>
<dbReference type="OrthoDB" id="9790818at2"/>
<dbReference type="PANTHER" id="PTHR44013">
    <property type="entry name" value="ZINC-TYPE ALCOHOL DEHYDROGENASE-LIKE PROTEIN C16A3.02C"/>
    <property type="match status" value="1"/>
</dbReference>
<comment type="caution">
    <text evidence="2">The sequence shown here is derived from an EMBL/GenBank/DDBJ whole genome shotgun (WGS) entry which is preliminary data.</text>
</comment>
<dbReference type="InterPro" id="IPR020843">
    <property type="entry name" value="ER"/>
</dbReference>
<dbReference type="PANTHER" id="PTHR44013:SF1">
    <property type="entry name" value="ZINC-TYPE ALCOHOL DEHYDROGENASE-LIKE PROTEIN C16A3.02C"/>
    <property type="match status" value="1"/>
</dbReference>
<dbReference type="GO" id="GO:0008270">
    <property type="term" value="F:zinc ion binding"/>
    <property type="evidence" value="ECO:0007669"/>
    <property type="project" value="InterPro"/>
</dbReference>
<dbReference type="SUPFAM" id="SSF51735">
    <property type="entry name" value="NAD(P)-binding Rossmann-fold domains"/>
    <property type="match status" value="1"/>
</dbReference>
<dbReference type="Proteomes" id="UP000273807">
    <property type="component" value="Unassembled WGS sequence"/>
</dbReference>
<evidence type="ECO:0000259" key="1">
    <source>
        <dbReference type="SMART" id="SM00829"/>
    </source>
</evidence>
<feature type="domain" description="Enoyl reductase (ER)" evidence="1">
    <location>
        <begin position="10"/>
        <end position="321"/>
    </location>
</feature>
<dbReference type="InterPro" id="IPR002364">
    <property type="entry name" value="Quin_OxRdtase/zeta-crystal_CS"/>
</dbReference>
<keyword evidence="3" id="KW-1185">Reference proteome</keyword>
<dbReference type="Pfam" id="PF13602">
    <property type="entry name" value="ADH_zinc_N_2"/>
    <property type="match status" value="1"/>
</dbReference>
<dbReference type="Pfam" id="PF08240">
    <property type="entry name" value="ADH_N"/>
    <property type="match status" value="1"/>
</dbReference>
<evidence type="ECO:0000313" key="3">
    <source>
        <dbReference type="Proteomes" id="UP000273807"/>
    </source>
</evidence>
<dbReference type="RefSeq" id="WP_123256632.1">
    <property type="nucleotide sequence ID" value="NZ_RBED01000137.1"/>
</dbReference>
<dbReference type="AlphaFoldDB" id="A0A3N0BMA6"/>
<evidence type="ECO:0000313" key="2">
    <source>
        <dbReference type="EMBL" id="RNL49859.1"/>
    </source>
</evidence>
<sequence>MQAIIQDVYGSFDVLQLREVAKPVPGDDDVLIRVQAAGVDHGVWHLMTGLPYLTRAFGFGLMKPKSGIRGRDVAGVVEAAGKNVGGFRPGDEVFGTCEGSFAEYVCAKEGMLAPKPANLSFAQAAVVPISAGTALQGLRDSGHVRAGQDVLVIGAAGGVGAYAVQLAKAFGARVTGVCSTAKTDLVRSIGADHVIDYQREDFAGGGQQYDLILDTAGNRPLPVLRCALKPTGTLVIVGGEGGGRWTGGFERALRAAVLSLFVGQKLKGLIAAERAADLRFLAGFIEAGQVTPIIDKSYALADAPAAIQYVHEGRARGKVVITL</sequence>
<organism evidence="2 3">
    <name type="scientific">Arthrobacter oryzae</name>
    <dbReference type="NCBI Taxonomy" id="409290"/>
    <lineage>
        <taxon>Bacteria</taxon>
        <taxon>Bacillati</taxon>
        <taxon>Actinomycetota</taxon>
        <taxon>Actinomycetes</taxon>
        <taxon>Micrococcales</taxon>
        <taxon>Micrococcaceae</taxon>
        <taxon>Arthrobacter</taxon>
    </lineage>
</organism>
<dbReference type="EMBL" id="RBED01000137">
    <property type="protein sequence ID" value="RNL49859.1"/>
    <property type="molecule type" value="Genomic_DNA"/>
</dbReference>
<dbReference type="Gene3D" id="3.90.180.10">
    <property type="entry name" value="Medium-chain alcohol dehydrogenases, catalytic domain"/>
    <property type="match status" value="1"/>
</dbReference>
<dbReference type="InterPro" id="IPR036291">
    <property type="entry name" value="NAD(P)-bd_dom_sf"/>
</dbReference>